<name>A0A7C4U6P5_UNCW3</name>
<protein>
    <submittedName>
        <fullName evidence="2">T9SS type A sorting domain-containing protein</fullName>
    </submittedName>
</protein>
<dbReference type="InterPro" id="IPR011047">
    <property type="entry name" value="Quinoprotein_ADH-like_sf"/>
</dbReference>
<sequence>MEVFMILLILSLLERTELKIDGKVGNGTYINEDEIKIIKNGSDGFTEWITHHHNSLRDGLAPEVLRMPLTEKAVINGGGKCRWTDPVYSNGKIVFTTSAGFVYCVDTTGNIIWNKDIGASGYVSGTPTISNNVVYVQMIAKDTTYRFFALNFENGDTIWSRPVPAFSLYSQPLVKDGSLYFGDFSGNVHRWDAIDGDTIWSINLGGAIYSACAYSNGIVFTTSYGTGKLYAIDTSGIILWEKYIGPSTTAPTIANNKVFTINRTDGLTSCFDAVTGDSIWQVFTQTNDGSTMAADDSLLYFGSYRGKKFYCLRQSNGSVKWQKPIGGANGAVGAAVAINGNYFFGTAWDGNLYIHNKYNGTKLYTFPLSSYGSSSSVGIAKGYVFVGDEEGRLHIFKGSGIDEAPTPPSGLYANPGDRKVFLWWNKNPETDISGYKIYHRLDGEYSFSFVSFTSETSYIDTGLINDSLYHFVVIAVDTAGSYSDYSNEVTCIPGDTTRPSPISDLNVSSGNNDGEIKIVFTAVGDDGMTGNAKGYEIRYSHSPINNETDYINATIYNNNFVPKSPGDTETFILTGFIPDDTLWFSVKAFDESYNYSLLGNTDSGVVKSDIIPPGRITDLIASTGINSGEVNLYFTSTGDDGSTGNASGYIIKYYTEEITDLNWDIATTYNNSFIPKSPGQPETLTISGLTPNTNLWFAIKVFDEKPNYSDISNSDSAIVCYDPVPPSPITDLVATTGFYEGEVNLVWTATGDDGTTGTAKGYILKYSHNPITNEEEFNTATEYIQNWKPLPSGSQENKTLTGLPPEDTLYFSIKANDDANNYSPLGNSDSAIVQKDIIPPSPITTLTATTGSREGEVNISWIAVGDDGNTGIATGYILKYSNTPITTEDEFNAANTYIQNWTPLSSGSIENKILTNLPAGSIIYFSLKAFDNIPNYSALGNSESTIVQTDVTPPAKIEDLVATGSLTQDSTAILQWTSVGDDSLSGQAAGYIVKYYSLPIVTSQEWDNATLYNQTWTPLPAGETEYKTLYPIPRGTWYFAIMVRDEKNNFSPISNTDSCKVGLQLGIPSDAPDRLIVEIGSNPSFASVKIKIGIPENGDYSFIISDLTGRIVKRLKGRLNAGFYNFNIDELSSGTYFVSIEGNKEKVLKRFVLIK</sequence>
<organism evidence="2">
    <name type="scientific">candidate division WOR-3 bacterium</name>
    <dbReference type="NCBI Taxonomy" id="2052148"/>
    <lineage>
        <taxon>Bacteria</taxon>
        <taxon>Bacteria division WOR-3</taxon>
    </lineage>
</organism>
<dbReference type="NCBIfam" id="TIGR04183">
    <property type="entry name" value="Por_Secre_tail"/>
    <property type="match status" value="1"/>
</dbReference>
<gene>
    <name evidence="2" type="ORF">ENV67_02715</name>
</gene>
<dbReference type="SUPFAM" id="SSF49265">
    <property type="entry name" value="Fibronectin type III"/>
    <property type="match status" value="3"/>
</dbReference>
<dbReference type="InterPro" id="IPR036116">
    <property type="entry name" value="FN3_sf"/>
</dbReference>
<dbReference type="Pfam" id="PF00041">
    <property type="entry name" value="fn3"/>
    <property type="match status" value="1"/>
</dbReference>
<dbReference type="SUPFAM" id="SSF50998">
    <property type="entry name" value="Quinoprotein alcohol dehydrogenase-like"/>
    <property type="match status" value="2"/>
</dbReference>
<dbReference type="PANTHER" id="PTHR34512">
    <property type="entry name" value="CELL SURFACE PROTEIN"/>
    <property type="match status" value="1"/>
</dbReference>
<dbReference type="InterPro" id="IPR026444">
    <property type="entry name" value="Secre_tail"/>
</dbReference>
<dbReference type="Gene3D" id="2.130.10.10">
    <property type="entry name" value="YVTN repeat-like/Quinoprotein amine dehydrogenase"/>
    <property type="match status" value="1"/>
</dbReference>
<proteinExistence type="predicted"/>
<dbReference type="SMART" id="SM00564">
    <property type="entry name" value="PQQ"/>
    <property type="match status" value="6"/>
</dbReference>
<dbReference type="Gene3D" id="2.60.40.10">
    <property type="entry name" value="Immunoglobulins"/>
    <property type="match status" value="5"/>
</dbReference>
<dbReference type="InterPro" id="IPR002372">
    <property type="entry name" value="PQQ_rpt_dom"/>
</dbReference>
<dbReference type="PROSITE" id="PS50853">
    <property type="entry name" value="FN3"/>
    <property type="match status" value="2"/>
</dbReference>
<dbReference type="InterPro" id="IPR015943">
    <property type="entry name" value="WD40/YVTN_repeat-like_dom_sf"/>
</dbReference>
<dbReference type="InterPro" id="IPR013783">
    <property type="entry name" value="Ig-like_fold"/>
</dbReference>
<dbReference type="Gene3D" id="2.40.128.630">
    <property type="match status" value="1"/>
</dbReference>
<accession>A0A7C4U6P5</accession>
<feature type="domain" description="Fibronectin type-III" evidence="1">
    <location>
        <begin position="725"/>
        <end position="836"/>
    </location>
</feature>
<evidence type="ECO:0000313" key="2">
    <source>
        <dbReference type="EMBL" id="HGW91436.1"/>
    </source>
</evidence>
<dbReference type="PANTHER" id="PTHR34512:SF30">
    <property type="entry name" value="OUTER MEMBRANE PROTEIN ASSEMBLY FACTOR BAMB"/>
    <property type="match status" value="1"/>
</dbReference>
<dbReference type="EMBL" id="DTHG01000031">
    <property type="protein sequence ID" value="HGW91436.1"/>
    <property type="molecule type" value="Genomic_DNA"/>
</dbReference>
<dbReference type="Pfam" id="PF13360">
    <property type="entry name" value="PQQ_2"/>
    <property type="match status" value="1"/>
</dbReference>
<dbReference type="AlphaFoldDB" id="A0A7C4U6P5"/>
<dbReference type="InterPro" id="IPR003961">
    <property type="entry name" value="FN3_dom"/>
</dbReference>
<comment type="caution">
    <text evidence="2">The sequence shown here is derived from an EMBL/GenBank/DDBJ whole genome shotgun (WGS) entry which is preliminary data.</text>
</comment>
<reference evidence="2" key="1">
    <citation type="journal article" date="2020" name="mSystems">
        <title>Genome- and Community-Level Interaction Insights into Carbon Utilization and Element Cycling Functions of Hydrothermarchaeota in Hydrothermal Sediment.</title>
        <authorList>
            <person name="Zhou Z."/>
            <person name="Liu Y."/>
            <person name="Xu W."/>
            <person name="Pan J."/>
            <person name="Luo Z.H."/>
            <person name="Li M."/>
        </authorList>
    </citation>
    <scope>NUCLEOTIDE SEQUENCE [LARGE SCALE GENOMIC DNA]</scope>
    <source>
        <strain evidence="2">SpSt-780</strain>
    </source>
</reference>
<dbReference type="Gene3D" id="2.40.10.480">
    <property type="match status" value="1"/>
</dbReference>
<dbReference type="CDD" id="cd00063">
    <property type="entry name" value="FN3"/>
    <property type="match status" value="1"/>
</dbReference>
<feature type="domain" description="Fibronectin type-III" evidence="1">
    <location>
        <begin position="404"/>
        <end position="500"/>
    </location>
</feature>
<evidence type="ECO:0000259" key="1">
    <source>
        <dbReference type="PROSITE" id="PS50853"/>
    </source>
</evidence>
<dbReference type="Pfam" id="PF18962">
    <property type="entry name" value="Por_Secre_tail"/>
    <property type="match status" value="1"/>
</dbReference>
<dbReference type="InterPro" id="IPR018391">
    <property type="entry name" value="PQQ_b-propeller_rpt"/>
</dbReference>
<dbReference type="SMART" id="SM00060">
    <property type="entry name" value="FN3"/>
    <property type="match status" value="6"/>
</dbReference>